<dbReference type="InterPro" id="IPR002931">
    <property type="entry name" value="Transglutaminase-like"/>
</dbReference>
<dbReference type="GO" id="GO:0008233">
    <property type="term" value="F:peptidase activity"/>
    <property type="evidence" value="ECO:0007669"/>
    <property type="project" value="UniProtKB-KW"/>
</dbReference>
<feature type="domain" description="Transglutaminase-like" evidence="1">
    <location>
        <begin position="140"/>
        <end position="205"/>
    </location>
</feature>
<dbReference type="GO" id="GO:0006508">
    <property type="term" value="P:proteolysis"/>
    <property type="evidence" value="ECO:0007669"/>
    <property type="project" value="UniProtKB-KW"/>
</dbReference>
<dbReference type="SMART" id="SM00460">
    <property type="entry name" value="TGc"/>
    <property type="match status" value="1"/>
</dbReference>
<evidence type="ECO:0000313" key="2">
    <source>
        <dbReference type="EMBL" id="APZ55107.1"/>
    </source>
</evidence>
<dbReference type="Gene3D" id="3.10.620.30">
    <property type="match status" value="1"/>
</dbReference>
<sequence length="251" mass="27130">MRLTPRGEAGRLLLRGLVIEPEPAALREIEDAHGNVLTLVEFGDPASALRIDSQFEIETQAPLAADASLPPLPWHGEGAALAPYLGATDPGAAVRDFARLLMAASRGEAPAFLDALTRALYERTDRRIRDTGYAQSPEETLLRAVGACRDLVVLFIACCRLMGIPARFVSGYQARAESVDGKRHLHAWPEAFLPGLGWRGYDPTHGTRVSDGHVALCAAPEQAETMPVEGGYYGAPMGTSLRYRLEIVAED</sequence>
<dbReference type="InterPro" id="IPR013589">
    <property type="entry name" value="Bac_transglu_N"/>
</dbReference>
<dbReference type="PANTHER" id="PTHR33490:SF1">
    <property type="entry name" value="SLL1233 PROTEIN"/>
    <property type="match status" value="1"/>
</dbReference>
<keyword evidence="2" id="KW-0645">Protease</keyword>
<dbReference type="PANTHER" id="PTHR33490">
    <property type="entry name" value="BLR5614 PROTEIN-RELATED"/>
    <property type="match status" value="1"/>
</dbReference>
<keyword evidence="2" id="KW-0378">Hydrolase</keyword>
<dbReference type="Pfam" id="PF01841">
    <property type="entry name" value="Transglut_core"/>
    <property type="match status" value="1"/>
</dbReference>
<keyword evidence="3" id="KW-1185">Reference proteome</keyword>
<gene>
    <name evidence="2" type="ORF">Ga0080574_TMP4773</name>
</gene>
<evidence type="ECO:0000313" key="3">
    <source>
        <dbReference type="Proteomes" id="UP000187059"/>
    </source>
</evidence>
<dbReference type="EMBL" id="CP015093">
    <property type="protein sequence ID" value="APZ55107.1"/>
    <property type="molecule type" value="Genomic_DNA"/>
</dbReference>
<name>A0A1P8V0F8_9RHOB</name>
<dbReference type="KEGG" id="paby:Ga0080574_TMP4773"/>
<evidence type="ECO:0000259" key="1">
    <source>
        <dbReference type="SMART" id="SM00460"/>
    </source>
</evidence>
<reference evidence="2 3" key="1">
    <citation type="submission" date="2016-04" db="EMBL/GenBank/DDBJ databases">
        <title>Deep-sea bacteria in the southern Pacific.</title>
        <authorList>
            <person name="Tang K."/>
        </authorList>
    </citation>
    <scope>NUCLEOTIDE SEQUENCE [LARGE SCALE GENOMIC DNA]</scope>
    <source>
        <strain evidence="2 3">JLT2014</strain>
    </source>
</reference>
<dbReference type="Pfam" id="PF08379">
    <property type="entry name" value="Bact_transglu_N"/>
    <property type="match status" value="1"/>
</dbReference>
<dbReference type="InterPro" id="IPR038765">
    <property type="entry name" value="Papain-like_cys_pep_sf"/>
</dbReference>
<dbReference type="STRING" id="1250539.Ga0080574_TMP4773"/>
<protein>
    <submittedName>
        <fullName evidence="2">Transglutaminase-like enzyme, predicted cysteine protease</fullName>
    </submittedName>
</protein>
<accession>A0A1P8V0F8</accession>
<organism evidence="2 3">
    <name type="scientific">Salipiger abyssi</name>
    <dbReference type="NCBI Taxonomy" id="1250539"/>
    <lineage>
        <taxon>Bacteria</taxon>
        <taxon>Pseudomonadati</taxon>
        <taxon>Pseudomonadota</taxon>
        <taxon>Alphaproteobacteria</taxon>
        <taxon>Rhodobacterales</taxon>
        <taxon>Roseobacteraceae</taxon>
        <taxon>Salipiger</taxon>
    </lineage>
</organism>
<dbReference type="Proteomes" id="UP000187059">
    <property type="component" value="Chromosome"/>
</dbReference>
<dbReference type="AlphaFoldDB" id="A0A1P8V0F8"/>
<proteinExistence type="predicted"/>
<dbReference type="SUPFAM" id="SSF54001">
    <property type="entry name" value="Cysteine proteinases"/>
    <property type="match status" value="1"/>
</dbReference>